<accession>A0AAD6PU66</accession>
<comment type="caution">
    <text evidence="2">The sequence shown here is derived from an EMBL/GenBank/DDBJ whole genome shotgun (WGS) entry which is preliminary data.</text>
</comment>
<reference evidence="2 3" key="1">
    <citation type="journal article" date="2023" name="Mol. Ecol. Resour.">
        <title>Chromosome-level genome assembly of a triploid poplar Populus alba 'Berolinensis'.</title>
        <authorList>
            <person name="Chen S."/>
            <person name="Yu Y."/>
            <person name="Wang X."/>
            <person name="Wang S."/>
            <person name="Zhang T."/>
            <person name="Zhou Y."/>
            <person name="He R."/>
            <person name="Meng N."/>
            <person name="Wang Y."/>
            <person name="Liu W."/>
            <person name="Liu Z."/>
            <person name="Liu J."/>
            <person name="Guo Q."/>
            <person name="Huang H."/>
            <person name="Sederoff R.R."/>
            <person name="Wang G."/>
            <person name="Qu G."/>
            <person name="Chen S."/>
        </authorList>
    </citation>
    <scope>NUCLEOTIDE SEQUENCE [LARGE SCALE GENOMIC DNA]</scope>
    <source>
        <strain evidence="2">SC-2020</strain>
    </source>
</reference>
<organism evidence="2 3">
    <name type="scientific">Populus alba x Populus x berolinensis</name>
    <dbReference type="NCBI Taxonomy" id="444605"/>
    <lineage>
        <taxon>Eukaryota</taxon>
        <taxon>Viridiplantae</taxon>
        <taxon>Streptophyta</taxon>
        <taxon>Embryophyta</taxon>
        <taxon>Tracheophyta</taxon>
        <taxon>Spermatophyta</taxon>
        <taxon>Magnoliopsida</taxon>
        <taxon>eudicotyledons</taxon>
        <taxon>Gunneridae</taxon>
        <taxon>Pentapetalae</taxon>
        <taxon>rosids</taxon>
        <taxon>fabids</taxon>
        <taxon>Malpighiales</taxon>
        <taxon>Salicaceae</taxon>
        <taxon>Saliceae</taxon>
        <taxon>Populus</taxon>
    </lineage>
</organism>
<keyword evidence="3" id="KW-1185">Reference proteome</keyword>
<gene>
    <name evidence="2" type="ORF">NC653_035992</name>
</gene>
<dbReference type="EMBL" id="JAQIZT010000016">
    <property type="protein sequence ID" value="KAJ6967927.1"/>
    <property type="molecule type" value="Genomic_DNA"/>
</dbReference>
<evidence type="ECO:0000313" key="2">
    <source>
        <dbReference type="EMBL" id="KAJ6967927.1"/>
    </source>
</evidence>
<sequence length="64" mass="7359">MMSAHLYANITWYPKSTFKVISSLPDMEEMKEREGTMWREAKGRGPYKLGTQKSLISNQSSLFA</sequence>
<evidence type="ECO:0000313" key="3">
    <source>
        <dbReference type="Proteomes" id="UP001164929"/>
    </source>
</evidence>
<dbReference type="AlphaFoldDB" id="A0AAD6PU66"/>
<name>A0AAD6PU66_9ROSI</name>
<feature type="compositionally biased region" description="Polar residues" evidence="1">
    <location>
        <begin position="51"/>
        <end position="64"/>
    </location>
</feature>
<proteinExistence type="predicted"/>
<protein>
    <submittedName>
        <fullName evidence="2">Uncharacterized protein</fullName>
    </submittedName>
</protein>
<feature type="region of interest" description="Disordered" evidence="1">
    <location>
        <begin position="38"/>
        <end position="64"/>
    </location>
</feature>
<evidence type="ECO:0000256" key="1">
    <source>
        <dbReference type="SAM" id="MobiDB-lite"/>
    </source>
</evidence>
<dbReference type="Proteomes" id="UP001164929">
    <property type="component" value="Chromosome 16"/>
</dbReference>